<dbReference type="HOGENOM" id="CLU_3310512_0_0_6"/>
<dbReference type="STRING" id="1445510.YC6258_01419"/>
<accession>A0A0C5VFU6</accession>
<gene>
    <name evidence="2" type="ORF">YC6258_01419</name>
</gene>
<proteinExistence type="predicted"/>
<keyword evidence="3" id="KW-1185">Reference proteome</keyword>
<dbReference type="Proteomes" id="UP000032266">
    <property type="component" value="Chromosome"/>
</dbReference>
<dbReference type="AlphaFoldDB" id="A0A0C5VFU6"/>
<reference evidence="2 3" key="1">
    <citation type="submission" date="2014-01" db="EMBL/GenBank/DDBJ databases">
        <title>Full genme sequencing of cellulolytic bacterium Gynuella sunshinyii YC6258T gen. nov., sp. nov.</title>
        <authorList>
            <person name="Khan H."/>
            <person name="Chung E.J."/>
            <person name="Chung Y.R."/>
        </authorList>
    </citation>
    <scope>NUCLEOTIDE SEQUENCE [LARGE SCALE GENOMIC DNA]</scope>
    <source>
        <strain evidence="2 3">YC6258</strain>
    </source>
</reference>
<dbReference type="KEGG" id="gsn:YC6258_01419"/>
<keyword evidence="1" id="KW-0472">Membrane</keyword>
<keyword evidence="1" id="KW-1133">Transmembrane helix</keyword>
<evidence type="ECO:0000313" key="3">
    <source>
        <dbReference type="Proteomes" id="UP000032266"/>
    </source>
</evidence>
<evidence type="ECO:0000313" key="2">
    <source>
        <dbReference type="EMBL" id="AJQ93467.1"/>
    </source>
</evidence>
<dbReference type="EMBL" id="CP007142">
    <property type="protein sequence ID" value="AJQ93467.1"/>
    <property type="molecule type" value="Genomic_DNA"/>
</dbReference>
<feature type="transmembrane region" description="Helical" evidence="1">
    <location>
        <begin position="12"/>
        <end position="31"/>
    </location>
</feature>
<sequence length="39" mass="4781">MIRHIEKMRSAALFSNLVLPIVYALFVWFYTRIFFDNQE</sequence>
<name>A0A0C5VFU6_9GAMM</name>
<organism evidence="2 3">
    <name type="scientific">Gynuella sunshinyii YC6258</name>
    <dbReference type="NCBI Taxonomy" id="1445510"/>
    <lineage>
        <taxon>Bacteria</taxon>
        <taxon>Pseudomonadati</taxon>
        <taxon>Pseudomonadota</taxon>
        <taxon>Gammaproteobacteria</taxon>
        <taxon>Oceanospirillales</taxon>
        <taxon>Saccharospirillaceae</taxon>
        <taxon>Gynuella</taxon>
    </lineage>
</organism>
<protein>
    <submittedName>
        <fullName evidence="2">Uncharacterized protein</fullName>
    </submittedName>
</protein>
<evidence type="ECO:0000256" key="1">
    <source>
        <dbReference type="SAM" id="Phobius"/>
    </source>
</evidence>
<keyword evidence="1" id="KW-0812">Transmembrane</keyword>